<keyword evidence="3" id="KW-1185">Reference proteome</keyword>
<dbReference type="Proteomes" id="UP001501447">
    <property type="component" value="Unassembled WGS sequence"/>
</dbReference>
<dbReference type="RefSeq" id="WP_344567679.1">
    <property type="nucleotide sequence ID" value="NZ_BAAARJ010000012.1"/>
</dbReference>
<sequence length="56" mass="5667">MVRRVPAALAILICATVLTAGPAVAADDPDGRLTAKEQAGLQTAGRLLELLLGGAR</sequence>
<gene>
    <name evidence="2" type="ORF">GCM10009863_39880</name>
</gene>
<keyword evidence="1" id="KW-0732">Signal</keyword>
<reference evidence="2 3" key="1">
    <citation type="journal article" date="2019" name="Int. J. Syst. Evol. Microbiol.">
        <title>The Global Catalogue of Microorganisms (GCM) 10K type strain sequencing project: providing services to taxonomists for standard genome sequencing and annotation.</title>
        <authorList>
            <consortium name="The Broad Institute Genomics Platform"/>
            <consortium name="The Broad Institute Genome Sequencing Center for Infectious Disease"/>
            <person name="Wu L."/>
            <person name="Ma J."/>
        </authorList>
    </citation>
    <scope>NUCLEOTIDE SEQUENCE [LARGE SCALE GENOMIC DNA]</scope>
    <source>
        <strain evidence="2 3">JCM 16373</strain>
    </source>
</reference>
<proteinExistence type="predicted"/>
<evidence type="ECO:0000313" key="3">
    <source>
        <dbReference type="Proteomes" id="UP001501447"/>
    </source>
</evidence>
<comment type="caution">
    <text evidence="2">The sequence shown here is derived from an EMBL/GenBank/DDBJ whole genome shotgun (WGS) entry which is preliminary data.</text>
</comment>
<evidence type="ECO:0000313" key="2">
    <source>
        <dbReference type="EMBL" id="GAA2621805.1"/>
    </source>
</evidence>
<evidence type="ECO:0000256" key="1">
    <source>
        <dbReference type="SAM" id="SignalP"/>
    </source>
</evidence>
<name>A0ABN3QB99_9ACTN</name>
<feature type="signal peptide" evidence="1">
    <location>
        <begin position="1"/>
        <end position="25"/>
    </location>
</feature>
<accession>A0ABN3QB99</accession>
<feature type="chain" id="PRO_5046652086" evidence="1">
    <location>
        <begin position="26"/>
        <end position="56"/>
    </location>
</feature>
<protein>
    <submittedName>
        <fullName evidence="2">Uncharacterized protein</fullName>
    </submittedName>
</protein>
<organism evidence="2 3">
    <name type="scientific">Streptomyces axinellae</name>
    <dbReference type="NCBI Taxonomy" id="552788"/>
    <lineage>
        <taxon>Bacteria</taxon>
        <taxon>Bacillati</taxon>
        <taxon>Actinomycetota</taxon>
        <taxon>Actinomycetes</taxon>
        <taxon>Kitasatosporales</taxon>
        <taxon>Streptomycetaceae</taxon>
        <taxon>Streptomyces</taxon>
    </lineage>
</organism>
<dbReference type="EMBL" id="BAAARJ010000012">
    <property type="protein sequence ID" value="GAA2621805.1"/>
    <property type="molecule type" value="Genomic_DNA"/>
</dbReference>